<evidence type="ECO:0008006" key="6">
    <source>
        <dbReference type="Google" id="ProtNLM"/>
    </source>
</evidence>
<feature type="transmembrane region" description="Helical" evidence="3">
    <location>
        <begin position="98"/>
        <end position="118"/>
    </location>
</feature>
<evidence type="ECO:0000313" key="5">
    <source>
        <dbReference type="Proteomes" id="UP000617355"/>
    </source>
</evidence>
<gene>
    <name evidence="4" type="ORF">GCM10011358_14840</name>
</gene>
<reference evidence="5" key="1">
    <citation type="journal article" date="2019" name="Int. J. Syst. Evol. Microbiol.">
        <title>The Global Catalogue of Microorganisms (GCM) 10K type strain sequencing project: providing services to taxonomists for standard genome sequencing and annotation.</title>
        <authorList>
            <consortium name="The Broad Institute Genomics Platform"/>
            <consortium name="The Broad Institute Genome Sequencing Center for Infectious Disease"/>
            <person name="Wu L."/>
            <person name="Ma J."/>
        </authorList>
    </citation>
    <scope>NUCLEOTIDE SEQUENCE [LARGE SCALE GENOMIC DNA]</scope>
    <source>
        <strain evidence="5">CGMCC 1.12922</strain>
    </source>
</reference>
<keyword evidence="5" id="KW-1185">Reference proteome</keyword>
<dbReference type="PROSITE" id="PS00379">
    <property type="entry name" value="CDP_ALCOHOL_P_TRANSF"/>
    <property type="match status" value="1"/>
</dbReference>
<feature type="transmembrane region" description="Helical" evidence="3">
    <location>
        <begin position="154"/>
        <end position="173"/>
    </location>
</feature>
<keyword evidence="3" id="KW-0812">Transmembrane</keyword>
<keyword evidence="1 2" id="KW-0808">Transferase</keyword>
<comment type="caution">
    <text evidence="4">The sequence shown here is derived from an EMBL/GenBank/DDBJ whole genome shotgun (WGS) entry which is preliminary data.</text>
</comment>
<sequence length="191" mass="21025">MVPRPPVTTLVNALSFYRLLAAPVIVWAALSGHRGLFAVLMLVSLATDAADGFLARRWKQESRLGARLDSLADSLTLGAGLVGVWVFERAPFLESPGWLLMFLAALGVATAVSLVKFGRLPAFHLYSFKLADLALTAFFIAVFLYDFLPWAYALSMSLATLAALEIIAVALVIDRFRTDLKGLWWVLRARR</sequence>
<comment type="similarity">
    <text evidence="2">Belongs to the CDP-alcohol phosphatidyltransferase class-I family.</text>
</comment>
<keyword evidence="3" id="KW-1133">Transmembrane helix</keyword>
<feature type="transmembrane region" description="Helical" evidence="3">
    <location>
        <begin position="66"/>
        <end position="86"/>
    </location>
</feature>
<organism evidence="4 5">
    <name type="scientific">Sinisalibacter lacisalsi</name>
    <dbReference type="NCBI Taxonomy" id="1526570"/>
    <lineage>
        <taxon>Bacteria</taxon>
        <taxon>Pseudomonadati</taxon>
        <taxon>Pseudomonadota</taxon>
        <taxon>Alphaproteobacteria</taxon>
        <taxon>Rhodobacterales</taxon>
        <taxon>Roseobacteraceae</taxon>
        <taxon>Sinisalibacter</taxon>
    </lineage>
</organism>
<evidence type="ECO:0000256" key="2">
    <source>
        <dbReference type="RuleBase" id="RU003750"/>
    </source>
</evidence>
<dbReference type="InterPro" id="IPR000462">
    <property type="entry name" value="CDP-OH_P_trans"/>
</dbReference>
<protein>
    <recommendedName>
        <fullName evidence="6">CDP-alcohol phosphatidyltransferase</fullName>
    </recommendedName>
</protein>
<dbReference type="Proteomes" id="UP000617355">
    <property type="component" value="Unassembled WGS sequence"/>
</dbReference>
<dbReference type="EMBL" id="BMGI01000002">
    <property type="protein sequence ID" value="GGD31815.1"/>
    <property type="molecule type" value="Genomic_DNA"/>
</dbReference>
<evidence type="ECO:0000256" key="3">
    <source>
        <dbReference type="SAM" id="Phobius"/>
    </source>
</evidence>
<dbReference type="InterPro" id="IPR043130">
    <property type="entry name" value="CDP-OH_PTrfase_TM_dom"/>
</dbReference>
<proteinExistence type="inferred from homology"/>
<dbReference type="RefSeq" id="WP_188527000.1">
    <property type="nucleotide sequence ID" value="NZ_BMGI01000002.1"/>
</dbReference>
<evidence type="ECO:0000256" key="1">
    <source>
        <dbReference type="ARBA" id="ARBA00022679"/>
    </source>
</evidence>
<dbReference type="Gene3D" id="1.20.120.1760">
    <property type="match status" value="1"/>
</dbReference>
<feature type="transmembrane region" description="Helical" evidence="3">
    <location>
        <begin position="130"/>
        <end position="148"/>
    </location>
</feature>
<evidence type="ECO:0000313" key="4">
    <source>
        <dbReference type="EMBL" id="GGD31815.1"/>
    </source>
</evidence>
<name>A0ABQ1QN66_9RHOB</name>
<feature type="transmembrane region" description="Helical" evidence="3">
    <location>
        <begin position="7"/>
        <end position="30"/>
    </location>
</feature>
<dbReference type="InterPro" id="IPR048254">
    <property type="entry name" value="CDP_ALCOHOL_P_TRANSF_CS"/>
</dbReference>
<dbReference type="Pfam" id="PF01066">
    <property type="entry name" value="CDP-OH_P_transf"/>
    <property type="match status" value="1"/>
</dbReference>
<accession>A0ABQ1QN66</accession>
<keyword evidence="3" id="KW-0472">Membrane</keyword>